<dbReference type="EMBL" id="JBANRG010000022">
    <property type="protein sequence ID" value="KAK7455729.1"/>
    <property type="molecule type" value="Genomic_DNA"/>
</dbReference>
<dbReference type="Gene3D" id="2.60.120.260">
    <property type="entry name" value="Galactose-binding domain-like"/>
    <property type="match status" value="1"/>
</dbReference>
<evidence type="ECO:0000256" key="1">
    <source>
        <dbReference type="SAM" id="MobiDB-lite"/>
    </source>
</evidence>
<keyword evidence="2" id="KW-0472">Membrane</keyword>
<keyword evidence="2" id="KW-1133">Transmembrane helix</keyword>
<feature type="region of interest" description="Disordered" evidence="1">
    <location>
        <begin position="454"/>
        <end position="475"/>
    </location>
</feature>
<gene>
    <name evidence="3" type="ORF">VKT23_010762</name>
</gene>
<accession>A0ABR1JET6</accession>
<protein>
    <submittedName>
        <fullName evidence="3">Uncharacterized protein</fullName>
    </submittedName>
</protein>
<proteinExistence type="predicted"/>
<reference evidence="3 4" key="1">
    <citation type="submission" date="2024-01" db="EMBL/GenBank/DDBJ databases">
        <title>A draft genome for the cacao thread blight pathogen Marasmiellus scandens.</title>
        <authorList>
            <person name="Baruah I.K."/>
            <person name="Leung J."/>
            <person name="Bukari Y."/>
            <person name="Amoako-Attah I."/>
            <person name="Meinhardt L.W."/>
            <person name="Bailey B.A."/>
            <person name="Cohen S.P."/>
        </authorList>
    </citation>
    <scope>NUCLEOTIDE SEQUENCE [LARGE SCALE GENOMIC DNA]</scope>
    <source>
        <strain evidence="3 4">GH-19</strain>
    </source>
</reference>
<name>A0ABR1JET6_9AGAR</name>
<keyword evidence="2" id="KW-0812">Transmembrane</keyword>
<evidence type="ECO:0000256" key="2">
    <source>
        <dbReference type="SAM" id="Phobius"/>
    </source>
</evidence>
<evidence type="ECO:0000313" key="4">
    <source>
        <dbReference type="Proteomes" id="UP001498398"/>
    </source>
</evidence>
<sequence length="475" mass="51581">MTTVWKVVDDSDSRIQYSGNWTFVSGDANLSPWSLTGDVFNKTLHRAMDNDKRFTFKFNGTSQLVVYATWTPDPTENSSHLLKTNCAVDRKDILGFVIPTKGQAFVANWQEACRADPGSLPGGQMILGEHELVVNISTPGNMGFYLDYILYETLPGASVDGEMLVIGSGAFEASKDPHLVFSPGWAVNESTSSGAMSTNTPGSNVTVKFNGTEIALYGDLYGLQNSNLATYQIDNQPPKPFPLFHPGVHVYTNQMLFNISSLSSDSEHTVVVTHAGTHDAAPLAIDYFLVHSLTAEEQSPIVSLSPGPSSPPSNHNKIGAVIGGTIGSVVAVGIMGVVLLLWMRKRKSREEVESEKPEPFMDQEFDPYSPDPTSMPLSHCQTASKYEPQLFSSNNYTSRNRDDEINMMRLGNLKLQQRLAVLQGPPAGRVAGSSNISETRTGPMVHADSGWRMVDGAAPSNPDQTDEVPPGYTAT</sequence>
<comment type="caution">
    <text evidence="3">The sequence shown here is derived from an EMBL/GenBank/DDBJ whole genome shotgun (WGS) entry which is preliminary data.</text>
</comment>
<keyword evidence="4" id="KW-1185">Reference proteome</keyword>
<dbReference type="Proteomes" id="UP001498398">
    <property type="component" value="Unassembled WGS sequence"/>
</dbReference>
<organism evidence="3 4">
    <name type="scientific">Marasmiellus scandens</name>
    <dbReference type="NCBI Taxonomy" id="2682957"/>
    <lineage>
        <taxon>Eukaryota</taxon>
        <taxon>Fungi</taxon>
        <taxon>Dikarya</taxon>
        <taxon>Basidiomycota</taxon>
        <taxon>Agaricomycotina</taxon>
        <taxon>Agaricomycetes</taxon>
        <taxon>Agaricomycetidae</taxon>
        <taxon>Agaricales</taxon>
        <taxon>Marasmiineae</taxon>
        <taxon>Omphalotaceae</taxon>
        <taxon>Marasmiellus</taxon>
    </lineage>
</organism>
<evidence type="ECO:0000313" key="3">
    <source>
        <dbReference type="EMBL" id="KAK7455729.1"/>
    </source>
</evidence>
<feature type="transmembrane region" description="Helical" evidence="2">
    <location>
        <begin position="318"/>
        <end position="342"/>
    </location>
</feature>